<comment type="subcellular location">
    <subcellularLocation>
        <location evidence="1">Membrane</location>
        <topology evidence="1">Multi-pass membrane protein</topology>
    </subcellularLocation>
</comment>
<dbReference type="InterPro" id="IPR013120">
    <property type="entry name" value="FAR_NAD-bd"/>
</dbReference>
<dbReference type="GO" id="GO:0080019">
    <property type="term" value="F:alcohol-forming very long-chain fatty acyl-CoA reductase activity"/>
    <property type="evidence" value="ECO:0007669"/>
    <property type="project" value="InterPro"/>
</dbReference>
<dbReference type="AlphaFoldDB" id="A0A8J2NPB2"/>
<dbReference type="GO" id="GO:0102965">
    <property type="term" value="F:alcohol-forming long-chain fatty acyl-CoA reductase activity"/>
    <property type="evidence" value="ECO:0007669"/>
    <property type="project" value="UniProtKB-EC"/>
</dbReference>
<reference evidence="13" key="1">
    <citation type="submission" date="2021-06" db="EMBL/GenBank/DDBJ databases">
        <authorList>
            <person name="Hodson N. C."/>
            <person name="Mongue J. A."/>
            <person name="Jaron S. K."/>
        </authorList>
    </citation>
    <scope>NUCLEOTIDE SEQUENCE</scope>
</reference>
<feature type="transmembrane region" description="Helical" evidence="10">
    <location>
        <begin position="428"/>
        <end position="446"/>
    </location>
</feature>
<evidence type="ECO:0000256" key="8">
    <source>
        <dbReference type="ARBA" id="ARBA00023136"/>
    </source>
</evidence>
<evidence type="ECO:0000259" key="11">
    <source>
        <dbReference type="Pfam" id="PF03015"/>
    </source>
</evidence>
<protein>
    <recommendedName>
        <fullName evidence="10">Fatty acyl-CoA reductase</fullName>
        <ecNumber evidence="10">1.2.1.84</ecNumber>
    </recommendedName>
</protein>
<keyword evidence="14" id="KW-1185">Reference proteome</keyword>
<organism evidence="13 14">
    <name type="scientific">Allacma fusca</name>
    <dbReference type="NCBI Taxonomy" id="39272"/>
    <lineage>
        <taxon>Eukaryota</taxon>
        <taxon>Metazoa</taxon>
        <taxon>Ecdysozoa</taxon>
        <taxon>Arthropoda</taxon>
        <taxon>Hexapoda</taxon>
        <taxon>Collembola</taxon>
        <taxon>Symphypleona</taxon>
        <taxon>Sminthuridae</taxon>
        <taxon>Allacma</taxon>
    </lineage>
</organism>
<comment type="caution">
    <text evidence="13">The sequence shown here is derived from an EMBL/GenBank/DDBJ whole genome shotgun (WGS) entry which is preliminary data.</text>
</comment>
<proteinExistence type="inferred from homology"/>
<dbReference type="FunFam" id="3.40.50.720:FF:000143">
    <property type="entry name" value="Fatty acyl-CoA reductase"/>
    <property type="match status" value="1"/>
</dbReference>
<comment type="function">
    <text evidence="10">Catalyzes the reduction of fatty acyl-CoA to fatty alcohols.</text>
</comment>
<dbReference type="InterPro" id="IPR026055">
    <property type="entry name" value="FAR"/>
</dbReference>
<comment type="catalytic activity">
    <reaction evidence="9 10">
        <text>a long-chain fatty acyl-CoA + 2 NADPH + 2 H(+) = a long-chain primary fatty alcohol + 2 NADP(+) + CoA</text>
        <dbReference type="Rhea" id="RHEA:52716"/>
        <dbReference type="ChEBI" id="CHEBI:15378"/>
        <dbReference type="ChEBI" id="CHEBI:57287"/>
        <dbReference type="ChEBI" id="CHEBI:57783"/>
        <dbReference type="ChEBI" id="CHEBI:58349"/>
        <dbReference type="ChEBI" id="CHEBI:77396"/>
        <dbReference type="ChEBI" id="CHEBI:83139"/>
        <dbReference type="EC" id="1.2.1.84"/>
    </reaction>
</comment>
<name>A0A8J2NPB2_9HEXA</name>
<evidence type="ECO:0000313" key="13">
    <source>
        <dbReference type="EMBL" id="CAG7717003.1"/>
    </source>
</evidence>
<keyword evidence="3 10" id="KW-0444">Lipid biosynthesis</keyword>
<dbReference type="EMBL" id="CAJVCH010042669">
    <property type="protein sequence ID" value="CAG7717003.1"/>
    <property type="molecule type" value="Genomic_DNA"/>
</dbReference>
<evidence type="ECO:0000256" key="5">
    <source>
        <dbReference type="ARBA" id="ARBA00022857"/>
    </source>
</evidence>
<evidence type="ECO:0000256" key="7">
    <source>
        <dbReference type="ARBA" id="ARBA00023098"/>
    </source>
</evidence>
<keyword evidence="7 10" id="KW-0443">Lipid metabolism</keyword>
<evidence type="ECO:0000256" key="9">
    <source>
        <dbReference type="ARBA" id="ARBA00052530"/>
    </source>
</evidence>
<keyword evidence="8 10" id="KW-0472">Membrane</keyword>
<dbReference type="GO" id="GO:0035336">
    <property type="term" value="P:long-chain fatty-acyl-CoA metabolic process"/>
    <property type="evidence" value="ECO:0007669"/>
    <property type="project" value="TreeGrafter"/>
</dbReference>
<accession>A0A8J2NPB2</accession>
<feature type="domain" description="Thioester reductase (TE)" evidence="12">
    <location>
        <begin position="86"/>
        <end position="357"/>
    </location>
</feature>
<keyword evidence="10" id="KW-0560">Oxidoreductase</keyword>
<evidence type="ECO:0000256" key="4">
    <source>
        <dbReference type="ARBA" id="ARBA00022692"/>
    </source>
</evidence>
<dbReference type="EC" id="1.2.1.84" evidence="10"/>
<dbReference type="CDD" id="cd05236">
    <property type="entry name" value="FAR-N_SDR_e"/>
    <property type="match status" value="1"/>
</dbReference>
<gene>
    <name evidence="13" type="ORF">AFUS01_LOCUS6482</name>
</gene>
<dbReference type="PANTHER" id="PTHR11011:SF116">
    <property type="entry name" value="FATTY ACYL-COA REDUCTASE CG5065-RELATED"/>
    <property type="match status" value="1"/>
</dbReference>
<dbReference type="Proteomes" id="UP000708208">
    <property type="component" value="Unassembled WGS sequence"/>
</dbReference>
<dbReference type="GO" id="GO:0005777">
    <property type="term" value="C:peroxisome"/>
    <property type="evidence" value="ECO:0007669"/>
    <property type="project" value="TreeGrafter"/>
</dbReference>
<evidence type="ECO:0000256" key="2">
    <source>
        <dbReference type="ARBA" id="ARBA00005928"/>
    </source>
</evidence>
<evidence type="ECO:0000256" key="1">
    <source>
        <dbReference type="ARBA" id="ARBA00004141"/>
    </source>
</evidence>
<sequence>MDFLFDDAIYSIIVTPTSLTLNNSEEIMLRLKINIEATLQAFRDFLFVSKYGNTAWINRQLITSATMVSQNYVSLPQFYANTTVFITGATGFVGKCIVEKLLRSCPEIERIYVLVRDKKNQSAEERLQVLLQEKLFDRIRQNPNMEEVFRKVVAINGDITLNGLGLSLEETSILKSSVSIVFHAAANVKFNARLEELLKSNTEGTKNLIEWSKELEKLKAFVYVSTAFSNCERREIGEEVYPIDVDPHLAIKLFSGLRADVVDSIAVKLTGEKKIHYALTKHLAEILVQEARTDIPVCIVRPTIVTGAEREPFSGWIDNFNGPGGLVMGICKEIVRCCYTNERGTLDVVPIDHVVNLTLAAGYKLGSGSADKNDLKGYNCSSTKHPMVVTTLCQTVVESCGETPFNEIFWYPSIVFVRSRLAFKTLNFLLHYLPALFLDCLSILTLKKRKVSLLRTYKKIRAVAAPLEFMQRTYFAFETSNTVNLFKNLSEVDQEDFNFDIQGVDMRSYVKNCVYGYRCYTCKEKDEDLPAARKNFIRYRRIYYSCLYSLVSGGVIFSLLTCFHLKKMIINQCLYYGLVTS</sequence>
<dbReference type="GO" id="GO:0016020">
    <property type="term" value="C:membrane"/>
    <property type="evidence" value="ECO:0007669"/>
    <property type="project" value="UniProtKB-SubCell"/>
</dbReference>
<evidence type="ECO:0000256" key="10">
    <source>
        <dbReference type="RuleBase" id="RU363097"/>
    </source>
</evidence>
<dbReference type="Pfam" id="PF03015">
    <property type="entry name" value="Sterile"/>
    <property type="match status" value="1"/>
</dbReference>
<comment type="similarity">
    <text evidence="2 10">Belongs to the fatty acyl-CoA reductase family.</text>
</comment>
<dbReference type="CDD" id="cd09071">
    <property type="entry name" value="FAR_C"/>
    <property type="match status" value="1"/>
</dbReference>
<evidence type="ECO:0000259" key="12">
    <source>
        <dbReference type="Pfam" id="PF07993"/>
    </source>
</evidence>
<feature type="transmembrane region" description="Helical" evidence="10">
    <location>
        <begin position="542"/>
        <end position="560"/>
    </location>
</feature>
<feature type="domain" description="Fatty acyl-CoA reductase C-terminal" evidence="11">
    <location>
        <begin position="430"/>
        <end position="524"/>
    </location>
</feature>
<keyword evidence="4 10" id="KW-0812">Transmembrane</keyword>
<dbReference type="InterPro" id="IPR033640">
    <property type="entry name" value="FAR_C"/>
</dbReference>
<dbReference type="PANTHER" id="PTHR11011">
    <property type="entry name" value="MALE STERILITY PROTEIN 2-RELATED"/>
    <property type="match status" value="1"/>
</dbReference>
<dbReference type="OrthoDB" id="429813at2759"/>
<evidence type="ECO:0000256" key="6">
    <source>
        <dbReference type="ARBA" id="ARBA00022989"/>
    </source>
</evidence>
<evidence type="ECO:0000256" key="3">
    <source>
        <dbReference type="ARBA" id="ARBA00022516"/>
    </source>
</evidence>
<evidence type="ECO:0000313" key="14">
    <source>
        <dbReference type="Proteomes" id="UP000708208"/>
    </source>
</evidence>
<keyword evidence="6 10" id="KW-1133">Transmembrane helix</keyword>
<keyword evidence="5 10" id="KW-0521">NADP</keyword>
<dbReference type="Pfam" id="PF07993">
    <property type="entry name" value="NAD_binding_4"/>
    <property type="match status" value="1"/>
</dbReference>